<evidence type="ECO:0000313" key="4">
    <source>
        <dbReference type="Proteomes" id="UP001153069"/>
    </source>
</evidence>
<feature type="region of interest" description="Disordered" evidence="1">
    <location>
        <begin position="78"/>
        <end position="104"/>
    </location>
</feature>
<dbReference type="AlphaFoldDB" id="A0A9N8HF42"/>
<comment type="caution">
    <text evidence="3">The sequence shown here is derived from an EMBL/GenBank/DDBJ whole genome shotgun (WGS) entry which is preliminary data.</text>
</comment>
<reference evidence="3" key="1">
    <citation type="submission" date="2020-06" db="EMBL/GenBank/DDBJ databases">
        <authorList>
            <consortium name="Plant Systems Biology data submission"/>
        </authorList>
    </citation>
    <scope>NUCLEOTIDE SEQUENCE</scope>
    <source>
        <strain evidence="3">D6</strain>
    </source>
</reference>
<feature type="compositionally biased region" description="Gly residues" evidence="1">
    <location>
        <begin position="15"/>
        <end position="24"/>
    </location>
</feature>
<feature type="region of interest" description="Disordered" evidence="1">
    <location>
        <begin position="552"/>
        <end position="588"/>
    </location>
</feature>
<proteinExistence type="predicted"/>
<dbReference type="OrthoDB" id="7552853at2759"/>
<feature type="compositionally biased region" description="Polar residues" evidence="1">
    <location>
        <begin position="471"/>
        <end position="481"/>
    </location>
</feature>
<protein>
    <submittedName>
        <fullName evidence="3">KRAB-A domain containing 2</fullName>
    </submittedName>
</protein>
<name>A0A9N8HF42_9STRA</name>
<feature type="domain" description="Integrase catalytic" evidence="2">
    <location>
        <begin position="287"/>
        <end position="388"/>
    </location>
</feature>
<sequence length="709" mass="79002">MPFVVTDKFVERLRGGGGDGGGPEDGNCSHKGGSELAGATAIESQVPVAGSGSEDSKKVYRALFNFLTFGIESENLPPGYNDDATACKRTSKEPKDKSRSKELDQNQWKDIVDFVESWHAAKSKKAKTAIMKQKGQGGKGYRFIQRYRVTTINLPDNQGEKKQLERYDTVQETAQLQDGPADVPTKIALPQLEIFDAIAAAHAMGSNNKAPDPIHRILCQTYWNVTLEQVQQFISLNPISNTTKPRIPKPDGARKPIVSGDWRDRFQADLINMTKRPANNIHGVTMRIFHTDNGTEFTAEQVCEYLKMLNPNLLPVTGRPRCPTDQGSVERHNGILKPLLALIEEEGRQAGTNANWVQLLPRLQATMNSRITTRTQNLSPYGIVFGRNFHNDITCDVNTIRQCRTVVDMLNLGEVISPRFKEVALHIEDGLASSITDKNRFIFIPTETENEAPLKKSAEADLPLASLAASMTSKTHAPTNTKESKTEPDPVAWPEHISGNKKLHPRPSFSAVPISKQQEGILTAKAATSMTSQEDLLATEDSFDMEPLQLKSPPITLRQREDPIQTPPNQKPATSYESSEVKVLSPTKQPEAGKSCRVSIEDALSKFEGYHAGCWEKEKFKPPHERTIVPTFRTKVKTLIGTIGPCQSCPLSNAGAMVMIGEDSYWKQLADRQSCHWMEYAEVVSFCNLLHHTCHQNEFTIWYYDKHQL</sequence>
<dbReference type="SUPFAM" id="SSF53098">
    <property type="entry name" value="Ribonuclease H-like"/>
    <property type="match status" value="1"/>
</dbReference>
<organism evidence="3 4">
    <name type="scientific">Seminavis robusta</name>
    <dbReference type="NCBI Taxonomy" id="568900"/>
    <lineage>
        <taxon>Eukaryota</taxon>
        <taxon>Sar</taxon>
        <taxon>Stramenopiles</taxon>
        <taxon>Ochrophyta</taxon>
        <taxon>Bacillariophyta</taxon>
        <taxon>Bacillariophyceae</taxon>
        <taxon>Bacillariophycidae</taxon>
        <taxon>Naviculales</taxon>
        <taxon>Naviculaceae</taxon>
        <taxon>Seminavis</taxon>
    </lineage>
</organism>
<dbReference type="Gene3D" id="3.30.420.10">
    <property type="entry name" value="Ribonuclease H-like superfamily/Ribonuclease H"/>
    <property type="match status" value="1"/>
</dbReference>
<evidence type="ECO:0000256" key="1">
    <source>
        <dbReference type="SAM" id="MobiDB-lite"/>
    </source>
</evidence>
<dbReference type="InterPro" id="IPR012337">
    <property type="entry name" value="RNaseH-like_sf"/>
</dbReference>
<evidence type="ECO:0000313" key="3">
    <source>
        <dbReference type="EMBL" id="CAB9508048.1"/>
    </source>
</evidence>
<evidence type="ECO:0000259" key="2">
    <source>
        <dbReference type="PROSITE" id="PS50994"/>
    </source>
</evidence>
<feature type="compositionally biased region" description="Basic and acidic residues" evidence="1">
    <location>
        <begin position="90"/>
        <end position="104"/>
    </location>
</feature>
<dbReference type="EMBL" id="CAICTM010000330">
    <property type="protein sequence ID" value="CAB9508048.1"/>
    <property type="molecule type" value="Genomic_DNA"/>
</dbReference>
<gene>
    <name evidence="3" type="ORF">SEMRO_331_G119120.1</name>
</gene>
<dbReference type="GO" id="GO:0015074">
    <property type="term" value="P:DNA integration"/>
    <property type="evidence" value="ECO:0007669"/>
    <property type="project" value="InterPro"/>
</dbReference>
<dbReference type="InterPro" id="IPR036397">
    <property type="entry name" value="RNaseH_sf"/>
</dbReference>
<dbReference type="PROSITE" id="PS50994">
    <property type="entry name" value="INTEGRASE"/>
    <property type="match status" value="1"/>
</dbReference>
<keyword evidence="4" id="KW-1185">Reference proteome</keyword>
<dbReference type="GO" id="GO:0003676">
    <property type="term" value="F:nucleic acid binding"/>
    <property type="evidence" value="ECO:0007669"/>
    <property type="project" value="InterPro"/>
</dbReference>
<accession>A0A9N8HF42</accession>
<dbReference type="Proteomes" id="UP001153069">
    <property type="component" value="Unassembled WGS sequence"/>
</dbReference>
<feature type="region of interest" description="Disordered" evidence="1">
    <location>
        <begin position="471"/>
        <end position="508"/>
    </location>
</feature>
<feature type="region of interest" description="Disordered" evidence="1">
    <location>
        <begin position="12"/>
        <end position="36"/>
    </location>
</feature>
<dbReference type="InterPro" id="IPR001584">
    <property type="entry name" value="Integrase_cat-core"/>
</dbReference>